<name>A0A4U1FSY1_MONMO</name>
<feature type="region of interest" description="Disordered" evidence="11">
    <location>
        <begin position="42"/>
        <end position="63"/>
    </location>
</feature>
<evidence type="ECO:0000256" key="2">
    <source>
        <dbReference type="ARBA" id="ARBA00004308"/>
    </source>
</evidence>
<feature type="compositionally biased region" description="Low complexity" evidence="11">
    <location>
        <begin position="398"/>
        <end position="410"/>
    </location>
</feature>
<dbReference type="GO" id="GO:0008142">
    <property type="term" value="F:oxysterol binding"/>
    <property type="evidence" value="ECO:0007669"/>
    <property type="project" value="InterPro"/>
</dbReference>
<dbReference type="InterPro" id="IPR000276">
    <property type="entry name" value="GPCR_Rhodpsn"/>
</dbReference>
<dbReference type="EMBL" id="RWIC01000006">
    <property type="protein sequence ID" value="TKC53338.1"/>
    <property type="molecule type" value="Genomic_DNA"/>
</dbReference>
<evidence type="ECO:0000256" key="6">
    <source>
        <dbReference type="ARBA" id="ARBA00023136"/>
    </source>
</evidence>
<proteinExistence type="inferred from homology"/>
<keyword evidence="4 12" id="KW-1133">Transmembrane helix</keyword>
<feature type="transmembrane region" description="Helical" evidence="12">
    <location>
        <begin position="262"/>
        <end position="288"/>
    </location>
</feature>
<keyword evidence="3 10" id="KW-0812">Transmembrane</keyword>
<feature type="transmembrane region" description="Helical" evidence="12">
    <location>
        <begin position="107"/>
        <end position="128"/>
    </location>
</feature>
<feature type="transmembrane region" description="Helical" evidence="12">
    <location>
        <begin position="313"/>
        <end position="333"/>
    </location>
</feature>
<dbReference type="SUPFAM" id="SSF81321">
    <property type="entry name" value="Family A G protein-coupled receptor-like"/>
    <property type="match status" value="1"/>
</dbReference>
<keyword evidence="7" id="KW-1015">Disulfide bond</keyword>
<reference evidence="15" key="1">
    <citation type="journal article" date="2019" name="IScience">
        <title>Narwhal Genome Reveals Long-Term Low Genetic Diversity despite Current Large Abundance Size.</title>
        <authorList>
            <person name="Westbury M.V."/>
            <person name="Petersen B."/>
            <person name="Garde E."/>
            <person name="Heide-Jorgensen M.P."/>
            <person name="Lorenzen E.D."/>
        </authorList>
    </citation>
    <scope>NUCLEOTIDE SEQUENCE [LARGE SCALE GENOMIC DNA]</scope>
</reference>
<comment type="subcellular location">
    <subcellularLocation>
        <location evidence="2">Endomembrane system</location>
    </subcellularLocation>
    <subcellularLocation>
        <location evidence="1">Membrane</location>
        <topology evidence="1">Multi-pass membrane protein</topology>
    </subcellularLocation>
</comment>
<dbReference type="PANTHER" id="PTHR24237">
    <property type="entry name" value="G-PROTEIN COUPLED RECEPTOR"/>
    <property type="match status" value="1"/>
</dbReference>
<dbReference type="Gene3D" id="1.20.1070.10">
    <property type="entry name" value="Rhodopsin 7-helix transmembrane proteins"/>
    <property type="match status" value="1"/>
</dbReference>
<sequence>MCKSIRRRKNQFSQSCDKLVLSMHLPGLLCGASIRASVEEVEHPYRPQPPARTPAMPDRAEGHVRPGGPKDLYDVASCTADPDSLVHHADSCLPHHPPRVASVMLSLFYTALLVFGTLGNILALRLAYQKGKKINSTNVYLVHLAVSDLLFTLALPGKIAYYVLDFSWPFGEGLCRLTAFIFYVNAYSGIYLMACVSVDRYVAVVHTHQCLRLRGPRPARLICVAVWVLASLQTAPLLLLSMTKLVASRLTCMEYDSVQPVLTLPVVVLVISALSFCGPVGIILFRYVRITMKLCRTARDNPLTSRKGHHRRACLLTLVVLVAVLVCFIPYHFNVIQFMVRKVLHQPTCPEQRAFKLCLQLTVCLMNLNCSIDPVIYFFASTRYRKWLLSIWKLKASASSTSPAPGKSSSEAQNINQTGGSLPLEENEV</sequence>
<dbReference type="GO" id="GO:0004930">
    <property type="term" value="F:G protein-coupled receptor activity"/>
    <property type="evidence" value="ECO:0007669"/>
    <property type="project" value="UniProtKB-KW"/>
</dbReference>
<keyword evidence="5 10" id="KW-0297">G-protein coupled receptor</keyword>
<evidence type="ECO:0000259" key="13">
    <source>
        <dbReference type="PROSITE" id="PS50262"/>
    </source>
</evidence>
<evidence type="ECO:0000256" key="10">
    <source>
        <dbReference type="RuleBase" id="RU000688"/>
    </source>
</evidence>
<comment type="caution">
    <text evidence="14">The sequence shown here is derived from an EMBL/GenBank/DDBJ whole genome shotgun (WGS) entry which is preliminary data.</text>
</comment>
<evidence type="ECO:0000256" key="3">
    <source>
        <dbReference type="ARBA" id="ARBA00022692"/>
    </source>
</evidence>
<feature type="region of interest" description="Disordered" evidence="11">
    <location>
        <begin position="398"/>
        <end position="429"/>
    </location>
</feature>
<dbReference type="InterPro" id="IPR017452">
    <property type="entry name" value="GPCR_Rhodpsn_7TM"/>
</dbReference>
<dbReference type="Proteomes" id="UP000308365">
    <property type="component" value="Unassembled WGS sequence"/>
</dbReference>
<dbReference type="PROSITE" id="PS00237">
    <property type="entry name" value="G_PROTEIN_RECEP_F1_1"/>
    <property type="match status" value="1"/>
</dbReference>
<dbReference type="PANTHER" id="PTHR24237:SF38">
    <property type="entry name" value="G-PROTEIN COUPLED RECEPTORS FAMILY 1 PROFILE DOMAIN-CONTAINING PROTEIN"/>
    <property type="match status" value="1"/>
</dbReference>
<evidence type="ECO:0000256" key="11">
    <source>
        <dbReference type="SAM" id="MobiDB-lite"/>
    </source>
</evidence>
<evidence type="ECO:0000313" key="14">
    <source>
        <dbReference type="EMBL" id="TKC53338.1"/>
    </source>
</evidence>
<dbReference type="AlphaFoldDB" id="A0A4U1FSY1"/>
<dbReference type="GO" id="GO:0012505">
    <property type="term" value="C:endomembrane system"/>
    <property type="evidence" value="ECO:0007669"/>
    <property type="project" value="UniProtKB-SubCell"/>
</dbReference>
<feature type="transmembrane region" description="Helical" evidence="12">
    <location>
        <begin position="219"/>
        <end position="242"/>
    </location>
</feature>
<evidence type="ECO:0000256" key="8">
    <source>
        <dbReference type="ARBA" id="ARBA00023170"/>
    </source>
</evidence>
<evidence type="ECO:0000256" key="1">
    <source>
        <dbReference type="ARBA" id="ARBA00004141"/>
    </source>
</evidence>
<dbReference type="PROSITE" id="PS50262">
    <property type="entry name" value="G_PROTEIN_RECEP_F1_2"/>
    <property type="match status" value="1"/>
</dbReference>
<organism evidence="14 15">
    <name type="scientific">Monodon monoceros</name>
    <name type="common">Narwhal</name>
    <name type="synonym">Ceratodon monodon</name>
    <dbReference type="NCBI Taxonomy" id="40151"/>
    <lineage>
        <taxon>Eukaryota</taxon>
        <taxon>Metazoa</taxon>
        <taxon>Chordata</taxon>
        <taxon>Craniata</taxon>
        <taxon>Vertebrata</taxon>
        <taxon>Euteleostomi</taxon>
        <taxon>Mammalia</taxon>
        <taxon>Eutheria</taxon>
        <taxon>Laurasiatheria</taxon>
        <taxon>Artiodactyla</taxon>
        <taxon>Whippomorpha</taxon>
        <taxon>Cetacea</taxon>
        <taxon>Odontoceti</taxon>
        <taxon>Monodontidae</taxon>
        <taxon>Monodon</taxon>
    </lineage>
</organism>
<protein>
    <recommendedName>
        <fullName evidence="13">G-protein coupled receptors family 1 profile domain-containing protein</fullName>
    </recommendedName>
</protein>
<dbReference type="PRINTS" id="PR01157">
    <property type="entry name" value="P2YPURNOCPTR"/>
</dbReference>
<evidence type="ECO:0000256" key="5">
    <source>
        <dbReference type="ARBA" id="ARBA00023040"/>
    </source>
</evidence>
<evidence type="ECO:0000256" key="9">
    <source>
        <dbReference type="ARBA" id="ARBA00023224"/>
    </source>
</evidence>
<dbReference type="PRINTS" id="PR00237">
    <property type="entry name" value="GPCRRHODOPSN"/>
</dbReference>
<accession>A0A4U1FSY1</accession>
<evidence type="ECO:0000256" key="12">
    <source>
        <dbReference type="SAM" id="Phobius"/>
    </source>
</evidence>
<feature type="transmembrane region" description="Helical" evidence="12">
    <location>
        <begin position="140"/>
        <end position="164"/>
    </location>
</feature>
<gene>
    <name evidence="14" type="ORF">EI555_005653</name>
</gene>
<evidence type="ECO:0000313" key="15">
    <source>
        <dbReference type="Proteomes" id="UP000308365"/>
    </source>
</evidence>
<keyword evidence="8 10" id="KW-0675">Receptor</keyword>
<dbReference type="FunFam" id="1.20.1070.10:FF:000017">
    <property type="entry name" value="lysophosphatidic acid receptor 4"/>
    <property type="match status" value="1"/>
</dbReference>
<keyword evidence="6 12" id="KW-0472">Membrane</keyword>
<keyword evidence="9 10" id="KW-0807">Transducer</keyword>
<feature type="compositionally biased region" description="Polar residues" evidence="11">
    <location>
        <begin position="411"/>
        <end position="420"/>
    </location>
</feature>
<dbReference type="InterPro" id="IPR047160">
    <property type="entry name" value="GP183-like"/>
</dbReference>
<dbReference type="GO" id="GO:0016020">
    <property type="term" value="C:membrane"/>
    <property type="evidence" value="ECO:0007669"/>
    <property type="project" value="UniProtKB-SubCell"/>
</dbReference>
<feature type="transmembrane region" description="Helical" evidence="12">
    <location>
        <begin position="176"/>
        <end position="198"/>
    </location>
</feature>
<evidence type="ECO:0000256" key="4">
    <source>
        <dbReference type="ARBA" id="ARBA00022989"/>
    </source>
</evidence>
<feature type="domain" description="G-protein coupled receptors family 1 profile" evidence="13">
    <location>
        <begin position="119"/>
        <end position="377"/>
    </location>
</feature>
<comment type="similarity">
    <text evidence="10">Belongs to the G-protein coupled receptor 1 family.</text>
</comment>
<evidence type="ECO:0000256" key="7">
    <source>
        <dbReference type="ARBA" id="ARBA00023157"/>
    </source>
</evidence>
<dbReference type="Pfam" id="PF00001">
    <property type="entry name" value="7tm_1"/>
    <property type="match status" value="1"/>
</dbReference>